<evidence type="ECO:0000256" key="1">
    <source>
        <dbReference type="SAM" id="MobiDB-lite"/>
    </source>
</evidence>
<keyword evidence="3" id="KW-1185">Reference proteome</keyword>
<evidence type="ECO:0000313" key="3">
    <source>
        <dbReference type="Proteomes" id="UP000008632"/>
    </source>
</evidence>
<gene>
    <name evidence="2" type="ordered locus">Psesu_2702</name>
</gene>
<dbReference type="AlphaFoldDB" id="E6WW39"/>
<sequence length="94" mass="9566">MGLMRTVAVAALGVVAYKAWKRHKADSWDSQTGQDDGGTTPPHGDPRSEDLGTPAQASAGNDVVSLGGMSETGTIDGEETEPPRPGQSSPGFGG</sequence>
<dbReference type="STRING" id="743721.Psesu_2702"/>
<accession>E6WW39</accession>
<dbReference type="Proteomes" id="UP000008632">
    <property type="component" value="Chromosome"/>
</dbReference>
<name>E6WW39_PSEUU</name>
<dbReference type="EMBL" id="CP002446">
    <property type="protein sequence ID" value="ADV28530.1"/>
    <property type="molecule type" value="Genomic_DNA"/>
</dbReference>
<dbReference type="KEGG" id="psu:Psesu_2702"/>
<proteinExistence type="predicted"/>
<protein>
    <submittedName>
        <fullName evidence="2">Uncharacterized protein</fullName>
    </submittedName>
</protein>
<dbReference type="HOGENOM" id="CLU_2384021_0_0_6"/>
<reference evidence="2 3" key="1">
    <citation type="submission" date="2011-01" db="EMBL/GenBank/DDBJ databases">
        <title>Complete sequence of Pseudoxanthomonas suwonensis 11-1.</title>
        <authorList>
            <consortium name="US DOE Joint Genome Institute"/>
            <person name="Lucas S."/>
            <person name="Copeland A."/>
            <person name="Lapidus A."/>
            <person name="Cheng J.-F."/>
            <person name="Goodwin L."/>
            <person name="Pitluck S."/>
            <person name="Teshima H."/>
            <person name="Detter J.C."/>
            <person name="Han C."/>
            <person name="Tapia R."/>
            <person name="Land M."/>
            <person name="Hauser L."/>
            <person name="Kyrpides N."/>
            <person name="Ivanova N."/>
            <person name="Ovchinnikova G."/>
            <person name="Siebers A.K."/>
            <person name="Allgaier M."/>
            <person name="Thelen M.P."/>
            <person name="Hugenholtz P."/>
            <person name="Gladden J."/>
            <person name="Woyke T."/>
        </authorList>
    </citation>
    <scope>NUCLEOTIDE SEQUENCE [LARGE SCALE GENOMIC DNA]</scope>
    <source>
        <strain evidence="3">11-1</strain>
    </source>
</reference>
<dbReference type="OrthoDB" id="5988232at2"/>
<organism evidence="2 3">
    <name type="scientific">Pseudoxanthomonas suwonensis (strain 11-1)</name>
    <dbReference type="NCBI Taxonomy" id="743721"/>
    <lineage>
        <taxon>Bacteria</taxon>
        <taxon>Pseudomonadati</taxon>
        <taxon>Pseudomonadota</taxon>
        <taxon>Gammaproteobacteria</taxon>
        <taxon>Lysobacterales</taxon>
        <taxon>Lysobacteraceae</taxon>
        <taxon>Pseudoxanthomonas</taxon>
    </lineage>
</organism>
<evidence type="ECO:0000313" key="2">
    <source>
        <dbReference type="EMBL" id="ADV28530.1"/>
    </source>
</evidence>
<feature type="region of interest" description="Disordered" evidence="1">
    <location>
        <begin position="22"/>
        <end position="94"/>
    </location>
</feature>